<evidence type="ECO:0000256" key="2">
    <source>
        <dbReference type="ARBA" id="ARBA00005046"/>
    </source>
</evidence>
<proteinExistence type="inferred from homology"/>
<dbReference type="InterPro" id="IPR001453">
    <property type="entry name" value="MoaB/Mog_dom"/>
</dbReference>
<dbReference type="Gene3D" id="3.90.105.10">
    <property type="entry name" value="Molybdopterin biosynthesis moea protein, domain 2"/>
    <property type="match status" value="1"/>
</dbReference>
<dbReference type="EMBL" id="JAETXX010000006">
    <property type="protein sequence ID" value="MCF8715293.1"/>
    <property type="molecule type" value="Genomic_DNA"/>
</dbReference>
<comment type="pathway">
    <text evidence="2 6">Cofactor biosynthesis; molybdopterin biosynthesis.</text>
</comment>
<dbReference type="Pfam" id="PF00994">
    <property type="entry name" value="MoCF_biosynth"/>
    <property type="match status" value="1"/>
</dbReference>
<name>A0ABS9J4C6_9FLAO</name>
<dbReference type="SUPFAM" id="SSF63882">
    <property type="entry name" value="MoeA N-terminal region -like"/>
    <property type="match status" value="1"/>
</dbReference>
<keyword evidence="6" id="KW-0479">Metal-binding</keyword>
<dbReference type="InterPro" id="IPR036688">
    <property type="entry name" value="MoeA_C_domain_IV_sf"/>
</dbReference>
<evidence type="ECO:0000313" key="8">
    <source>
        <dbReference type="EMBL" id="MCF8715293.1"/>
    </source>
</evidence>
<organism evidence="8 9">
    <name type="scientific">Joostella atrarenae</name>
    <dbReference type="NCBI Taxonomy" id="679257"/>
    <lineage>
        <taxon>Bacteria</taxon>
        <taxon>Pseudomonadati</taxon>
        <taxon>Bacteroidota</taxon>
        <taxon>Flavobacteriia</taxon>
        <taxon>Flavobacteriales</taxon>
        <taxon>Flavobacteriaceae</taxon>
        <taxon>Joostella</taxon>
    </lineage>
</organism>
<keyword evidence="6" id="KW-0460">Magnesium</keyword>
<evidence type="ECO:0000313" key="9">
    <source>
        <dbReference type="Proteomes" id="UP000829517"/>
    </source>
</evidence>
<evidence type="ECO:0000256" key="5">
    <source>
        <dbReference type="ARBA" id="ARBA00047317"/>
    </source>
</evidence>
<keyword evidence="4 6" id="KW-0501">Molybdenum cofactor biosynthesis</keyword>
<keyword evidence="6" id="KW-0808">Transferase</keyword>
<dbReference type="SUPFAM" id="SSF53218">
    <property type="entry name" value="Molybdenum cofactor biosynthesis proteins"/>
    <property type="match status" value="1"/>
</dbReference>
<dbReference type="Proteomes" id="UP000829517">
    <property type="component" value="Unassembled WGS sequence"/>
</dbReference>
<sequence length="390" mass="42626">MISVKEAITSILDNSISLGTHHIHITKASDSYLSSNIYSTINLPLFRQSAMDGFAVCQYNGDSYKIIGEIQAGDSKDIALKKGEGVRIFTGARVPKDADIVIMKEYVEESGDEILLQKKISQKTNIRIPGELIKEGDLALKKGTLLNSAALGFLSGLGVDKVTVSQKPRVAILVTGNELEKAGTPLTEGKIYDSNSIMLQMLLKKAGVTIVDCFNVEDTQAASTSIVKEVLEAYDFIIASGGISVGDYDLMRNAFHINGVDEKFYKINQRPGKPIYFGKKDNTLVFGLPGNPAACFINYQAYVLPALQLAMGKITDTLFKTATLEDAITNTTKRSLFLRAEVKGSSVKIFKNQNSAMLQSLVNANALVYISEKTTQIEKGEEVRYLEILQ</sequence>
<dbReference type="CDD" id="cd00887">
    <property type="entry name" value="MoeA"/>
    <property type="match status" value="1"/>
</dbReference>
<comment type="similarity">
    <text evidence="3 6">Belongs to the MoeA family.</text>
</comment>
<evidence type="ECO:0000259" key="7">
    <source>
        <dbReference type="SMART" id="SM00852"/>
    </source>
</evidence>
<dbReference type="NCBIfam" id="TIGR00177">
    <property type="entry name" value="molyb_syn"/>
    <property type="match status" value="1"/>
</dbReference>
<dbReference type="Pfam" id="PF03454">
    <property type="entry name" value="MoeA_C"/>
    <property type="match status" value="1"/>
</dbReference>
<dbReference type="InterPro" id="IPR036425">
    <property type="entry name" value="MoaB/Mog-like_dom_sf"/>
</dbReference>
<evidence type="ECO:0000256" key="4">
    <source>
        <dbReference type="ARBA" id="ARBA00023150"/>
    </source>
</evidence>
<dbReference type="PANTHER" id="PTHR10192:SF5">
    <property type="entry name" value="GEPHYRIN"/>
    <property type="match status" value="1"/>
</dbReference>
<dbReference type="InterPro" id="IPR036135">
    <property type="entry name" value="MoeA_linker/N_sf"/>
</dbReference>
<dbReference type="NCBIfam" id="NF045515">
    <property type="entry name" value="Glp_gephyrin"/>
    <property type="match status" value="1"/>
</dbReference>
<comment type="catalytic activity">
    <reaction evidence="5">
        <text>adenylyl-molybdopterin + molybdate = Mo-molybdopterin + AMP + H(+)</text>
        <dbReference type="Rhea" id="RHEA:35047"/>
        <dbReference type="ChEBI" id="CHEBI:15378"/>
        <dbReference type="ChEBI" id="CHEBI:36264"/>
        <dbReference type="ChEBI" id="CHEBI:62727"/>
        <dbReference type="ChEBI" id="CHEBI:71302"/>
        <dbReference type="ChEBI" id="CHEBI:456215"/>
        <dbReference type="EC" id="2.10.1.1"/>
    </reaction>
</comment>
<dbReference type="InterPro" id="IPR038987">
    <property type="entry name" value="MoeA-like"/>
</dbReference>
<dbReference type="PANTHER" id="PTHR10192">
    <property type="entry name" value="MOLYBDOPTERIN BIOSYNTHESIS PROTEIN"/>
    <property type="match status" value="1"/>
</dbReference>
<dbReference type="Gene3D" id="2.40.340.10">
    <property type="entry name" value="MoeA, C-terminal, domain IV"/>
    <property type="match status" value="1"/>
</dbReference>
<dbReference type="SMART" id="SM00852">
    <property type="entry name" value="MoCF_biosynth"/>
    <property type="match status" value="1"/>
</dbReference>
<dbReference type="InterPro" id="IPR005110">
    <property type="entry name" value="MoeA_linker/N"/>
</dbReference>
<dbReference type="Pfam" id="PF03453">
    <property type="entry name" value="MoeA_N"/>
    <property type="match status" value="1"/>
</dbReference>
<evidence type="ECO:0000256" key="6">
    <source>
        <dbReference type="RuleBase" id="RU365090"/>
    </source>
</evidence>
<evidence type="ECO:0000256" key="1">
    <source>
        <dbReference type="ARBA" id="ARBA00002901"/>
    </source>
</evidence>
<keyword evidence="9" id="KW-1185">Reference proteome</keyword>
<dbReference type="InterPro" id="IPR005111">
    <property type="entry name" value="MoeA_C_domain_IV"/>
</dbReference>
<reference evidence="8 9" key="1">
    <citation type="submission" date="2021-01" db="EMBL/GenBank/DDBJ databases">
        <title>Genome sequencing of Joostella atrarenae M1-2 (= KCTC 23194).</title>
        <authorList>
            <person name="Zakaria M.R."/>
            <person name="Lam M.Q."/>
            <person name="Chong C.S."/>
        </authorList>
    </citation>
    <scope>NUCLEOTIDE SEQUENCE [LARGE SCALE GENOMIC DNA]</scope>
    <source>
        <strain evidence="8 9">M1-2</strain>
    </source>
</reference>
<protein>
    <recommendedName>
        <fullName evidence="6">Molybdopterin molybdenumtransferase</fullName>
        <ecNumber evidence="6">2.10.1.1</ecNumber>
    </recommendedName>
</protein>
<dbReference type="SUPFAM" id="SSF63867">
    <property type="entry name" value="MoeA C-terminal domain-like"/>
    <property type="match status" value="1"/>
</dbReference>
<comment type="cofactor">
    <cofactor evidence="6">
        <name>Mg(2+)</name>
        <dbReference type="ChEBI" id="CHEBI:18420"/>
    </cofactor>
</comment>
<dbReference type="Gene3D" id="2.170.190.11">
    <property type="entry name" value="Molybdopterin biosynthesis moea protein, domain 3"/>
    <property type="match status" value="1"/>
</dbReference>
<dbReference type="Gene3D" id="3.40.980.10">
    <property type="entry name" value="MoaB/Mog-like domain"/>
    <property type="match status" value="1"/>
</dbReference>
<comment type="function">
    <text evidence="1 6">Catalyzes the insertion of molybdate into adenylated molybdopterin with the concomitant release of AMP.</text>
</comment>
<keyword evidence="6" id="KW-0500">Molybdenum</keyword>
<dbReference type="EC" id="2.10.1.1" evidence="6"/>
<accession>A0ABS9J4C6</accession>
<feature type="domain" description="MoaB/Mog" evidence="7">
    <location>
        <begin position="171"/>
        <end position="309"/>
    </location>
</feature>
<dbReference type="RefSeq" id="WP_236959257.1">
    <property type="nucleotide sequence ID" value="NZ_JAETXX010000006.1"/>
</dbReference>
<gene>
    <name evidence="8" type="ORF">JM658_10685</name>
</gene>
<evidence type="ECO:0000256" key="3">
    <source>
        <dbReference type="ARBA" id="ARBA00010763"/>
    </source>
</evidence>
<comment type="caution">
    <text evidence="8">The sequence shown here is derived from an EMBL/GenBank/DDBJ whole genome shotgun (WGS) entry which is preliminary data.</text>
</comment>